<dbReference type="PANTHER" id="PTHR43289">
    <property type="entry name" value="MITOGEN-ACTIVATED PROTEIN KINASE KINASE KINASE 20-RELATED"/>
    <property type="match status" value="1"/>
</dbReference>
<dbReference type="EMBL" id="QXTG01000001">
    <property type="protein sequence ID" value="RIX31292.1"/>
    <property type="molecule type" value="Genomic_DNA"/>
</dbReference>
<keyword evidence="11" id="KW-0472">Membrane</keyword>
<dbReference type="Gene3D" id="1.10.510.10">
    <property type="entry name" value="Transferase(Phosphotransferase) domain 1"/>
    <property type="match status" value="1"/>
</dbReference>
<organism evidence="14 15">
    <name type="scientific">Amnibacterium setariae</name>
    <dbReference type="NCBI Taxonomy" id="2306585"/>
    <lineage>
        <taxon>Bacteria</taxon>
        <taxon>Bacillati</taxon>
        <taxon>Actinomycetota</taxon>
        <taxon>Actinomycetes</taxon>
        <taxon>Micrococcales</taxon>
        <taxon>Microbacteriaceae</taxon>
        <taxon>Amnibacterium</taxon>
    </lineage>
</organism>
<evidence type="ECO:0000256" key="4">
    <source>
        <dbReference type="ARBA" id="ARBA00022741"/>
    </source>
</evidence>
<evidence type="ECO:0000313" key="15">
    <source>
        <dbReference type="Proteomes" id="UP000265742"/>
    </source>
</evidence>
<name>A0A3A1U4N6_9MICO</name>
<evidence type="ECO:0000256" key="3">
    <source>
        <dbReference type="ARBA" id="ARBA00022679"/>
    </source>
</evidence>
<dbReference type="Pfam" id="PF03793">
    <property type="entry name" value="PASTA"/>
    <property type="match status" value="3"/>
</dbReference>
<dbReference type="CDD" id="cd14014">
    <property type="entry name" value="STKc_PknB_like"/>
    <property type="match status" value="1"/>
</dbReference>
<feature type="domain" description="PASTA" evidence="13">
    <location>
        <begin position="368"/>
        <end position="430"/>
    </location>
</feature>
<dbReference type="FunFam" id="1.10.510.10:FF:000021">
    <property type="entry name" value="Serine/threonine protein kinase"/>
    <property type="match status" value="1"/>
</dbReference>
<feature type="domain" description="Protein kinase" evidence="12">
    <location>
        <begin position="14"/>
        <end position="284"/>
    </location>
</feature>
<evidence type="ECO:0000256" key="7">
    <source>
        <dbReference type="ARBA" id="ARBA00047899"/>
    </source>
</evidence>
<feature type="binding site" evidence="9">
    <location>
        <position position="43"/>
    </location>
    <ligand>
        <name>ATP</name>
        <dbReference type="ChEBI" id="CHEBI:30616"/>
    </ligand>
</feature>
<evidence type="ECO:0000256" key="6">
    <source>
        <dbReference type="ARBA" id="ARBA00022840"/>
    </source>
</evidence>
<dbReference type="SMART" id="SM00220">
    <property type="entry name" value="S_TKc"/>
    <property type="match status" value="1"/>
</dbReference>
<dbReference type="OrthoDB" id="9762169at2"/>
<keyword evidence="4 9" id="KW-0547">Nucleotide-binding</keyword>
<dbReference type="InterPro" id="IPR000719">
    <property type="entry name" value="Prot_kinase_dom"/>
</dbReference>
<protein>
    <recommendedName>
        <fullName evidence="1">non-specific serine/threonine protein kinase</fullName>
        <ecNumber evidence="1">2.7.11.1</ecNumber>
    </recommendedName>
</protein>
<keyword evidence="3" id="KW-0808">Transferase</keyword>
<evidence type="ECO:0000256" key="2">
    <source>
        <dbReference type="ARBA" id="ARBA00022527"/>
    </source>
</evidence>
<reference evidence="15" key="1">
    <citation type="submission" date="2018-09" db="EMBL/GenBank/DDBJ databases">
        <authorList>
            <person name="Kim I."/>
        </authorList>
    </citation>
    <scope>NUCLEOTIDE SEQUENCE [LARGE SCALE GENOMIC DNA]</scope>
    <source>
        <strain evidence="15">DD4a</strain>
    </source>
</reference>
<gene>
    <name evidence="14" type="primary">pknB</name>
    <name evidence="14" type="ORF">D1781_00955</name>
</gene>
<dbReference type="Pfam" id="PF00069">
    <property type="entry name" value="Pkinase"/>
    <property type="match status" value="1"/>
</dbReference>
<feature type="transmembrane region" description="Helical" evidence="11">
    <location>
        <begin position="334"/>
        <end position="358"/>
    </location>
</feature>
<evidence type="ECO:0000259" key="13">
    <source>
        <dbReference type="PROSITE" id="PS51178"/>
    </source>
</evidence>
<evidence type="ECO:0000256" key="10">
    <source>
        <dbReference type="SAM" id="MobiDB-lite"/>
    </source>
</evidence>
<sequence>MALTGGERLLAGRYRVEQHIGRGGMAEVHVGTDTRLGRKVAIKLLKSSLANDPTFRMRFRQEAQAASRMTHPTIVRVFDAGEETVIESGGGEAQLPFIVMEFVDGKLLKDLIKDGPMTAQEAGHIIGGILTALEYSHRAGVVHRDIKPGNVMVTRSGQIKVMDFGIARAISDSSATVAQTSVILGTAQYFSPEQAKGETVDFRSDLYSTGVVLFEMLTGRAPFRGDSPIAVAYQHVSERPEVPSRINPALTEQMDAVVLRALEKDKSRRYQSAEEFREDVDAVLAGRTPTARLPTAEIHQELFGGAEETVDSTVRRLAFDDPGPASTSSKPPVAWIWAGVLVVAAIVVAVALWVVSLATGGFGADNRTVPADLAGSTQTSAEHTIRGLDLRPLLHQEPSSSVPKGVVIRATPAAGTVLTKGQSVSLWVSTGTPQATVPTLAGLTQDAAKQAVAQAGLKVGDVTSDESKDVPDGTVISASEQAGAKVDEGTSVDLVVSNGKVQLPDLTGRTITDAQAVLSGLGLSADVQQAENCGAAGDTVVYQGTQAGLVDQGSQVVLQQCSGNSTPGQDPSATPTPTAPVG</sequence>
<comment type="catalytic activity">
    <reaction evidence="7">
        <text>L-threonyl-[protein] + ATP = O-phospho-L-threonyl-[protein] + ADP + H(+)</text>
        <dbReference type="Rhea" id="RHEA:46608"/>
        <dbReference type="Rhea" id="RHEA-COMP:11060"/>
        <dbReference type="Rhea" id="RHEA-COMP:11605"/>
        <dbReference type="ChEBI" id="CHEBI:15378"/>
        <dbReference type="ChEBI" id="CHEBI:30013"/>
        <dbReference type="ChEBI" id="CHEBI:30616"/>
        <dbReference type="ChEBI" id="CHEBI:61977"/>
        <dbReference type="ChEBI" id="CHEBI:456216"/>
        <dbReference type="EC" id="2.7.11.1"/>
    </reaction>
</comment>
<keyword evidence="6 9" id="KW-0067">ATP-binding</keyword>
<keyword evidence="5 14" id="KW-0418">Kinase</keyword>
<feature type="compositionally biased region" description="Polar residues" evidence="10">
    <location>
        <begin position="560"/>
        <end position="576"/>
    </location>
</feature>
<dbReference type="SMART" id="SM00740">
    <property type="entry name" value="PASTA"/>
    <property type="match status" value="3"/>
</dbReference>
<feature type="domain" description="PASTA" evidence="13">
    <location>
        <begin position="499"/>
        <end position="562"/>
    </location>
</feature>
<keyword evidence="11" id="KW-0812">Transmembrane</keyword>
<dbReference type="CDD" id="cd06577">
    <property type="entry name" value="PASTA_pknB"/>
    <property type="match status" value="3"/>
</dbReference>
<dbReference type="GO" id="GO:0045717">
    <property type="term" value="P:negative regulation of fatty acid biosynthetic process"/>
    <property type="evidence" value="ECO:0007669"/>
    <property type="project" value="UniProtKB-ARBA"/>
</dbReference>
<dbReference type="InterPro" id="IPR005543">
    <property type="entry name" value="PASTA_dom"/>
</dbReference>
<dbReference type="Gene3D" id="3.30.200.20">
    <property type="entry name" value="Phosphorylase Kinase, domain 1"/>
    <property type="match status" value="1"/>
</dbReference>
<dbReference type="PROSITE" id="PS50011">
    <property type="entry name" value="PROTEIN_KINASE_DOM"/>
    <property type="match status" value="1"/>
</dbReference>
<feature type="domain" description="PASTA" evidence="13">
    <location>
        <begin position="431"/>
        <end position="498"/>
    </location>
</feature>
<dbReference type="GO" id="GO:0005524">
    <property type="term" value="F:ATP binding"/>
    <property type="evidence" value="ECO:0007669"/>
    <property type="project" value="UniProtKB-UniRule"/>
</dbReference>
<keyword evidence="15" id="KW-1185">Reference proteome</keyword>
<proteinExistence type="predicted"/>
<comment type="catalytic activity">
    <reaction evidence="8">
        <text>L-seryl-[protein] + ATP = O-phospho-L-seryl-[protein] + ADP + H(+)</text>
        <dbReference type="Rhea" id="RHEA:17989"/>
        <dbReference type="Rhea" id="RHEA-COMP:9863"/>
        <dbReference type="Rhea" id="RHEA-COMP:11604"/>
        <dbReference type="ChEBI" id="CHEBI:15378"/>
        <dbReference type="ChEBI" id="CHEBI:29999"/>
        <dbReference type="ChEBI" id="CHEBI:30616"/>
        <dbReference type="ChEBI" id="CHEBI:83421"/>
        <dbReference type="ChEBI" id="CHEBI:456216"/>
        <dbReference type="EC" id="2.7.11.1"/>
    </reaction>
</comment>
<dbReference type="PROSITE" id="PS00108">
    <property type="entry name" value="PROTEIN_KINASE_ST"/>
    <property type="match status" value="1"/>
</dbReference>
<comment type="caution">
    <text evidence="14">The sequence shown here is derived from an EMBL/GenBank/DDBJ whole genome shotgun (WGS) entry which is preliminary data.</text>
</comment>
<dbReference type="InterPro" id="IPR011009">
    <property type="entry name" value="Kinase-like_dom_sf"/>
</dbReference>
<evidence type="ECO:0000256" key="9">
    <source>
        <dbReference type="PROSITE-ProRule" id="PRU10141"/>
    </source>
</evidence>
<dbReference type="PROSITE" id="PS00107">
    <property type="entry name" value="PROTEIN_KINASE_ATP"/>
    <property type="match status" value="1"/>
</dbReference>
<dbReference type="Proteomes" id="UP000265742">
    <property type="component" value="Unassembled WGS sequence"/>
</dbReference>
<evidence type="ECO:0000313" key="14">
    <source>
        <dbReference type="EMBL" id="RIX31292.1"/>
    </source>
</evidence>
<keyword evidence="11" id="KW-1133">Transmembrane helix</keyword>
<feature type="region of interest" description="Disordered" evidence="10">
    <location>
        <begin position="560"/>
        <end position="582"/>
    </location>
</feature>
<dbReference type="PANTHER" id="PTHR43289:SF34">
    <property type="entry name" value="SERINE_THREONINE-PROTEIN KINASE YBDM-RELATED"/>
    <property type="match status" value="1"/>
</dbReference>
<dbReference type="InterPro" id="IPR008271">
    <property type="entry name" value="Ser/Thr_kinase_AS"/>
</dbReference>
<dbReference type="FunFam" id="3.30.200.20:FF:000035">
    <property type="entry name" value="Serine/threonine protein kinase Stk1"/>
    <property type="match status" value="1"/>
</dbReference>
<evidence type="ECO:0000256" key="11">
    <source>
        <dbReference type="SAM" id="Phobius"/>
    </source>
</evidence>
<keyword evidence="2" id="KW-0723">Serine/threonine-protein kinase</keyword>
<dbReference type="InterPro" id="IPR017441">
    <property type="entry name" value="Protein_kinase_ATP_BS"/>
</dbReference>
<evidence type="ECO:0000256" key="8">
    <source>
        <dbReference type="ARBA" id="ARBA00048679"/>
    </source>
</evidence>
<dbReference type="GO" id="GO:0004674">
    <property type="term" value="F:protein serine/threonine kinase activity"/>
    <property type="evidence" value="ECO:0007669"/>
    <property type="project" value="UniProtKB-KW"/>
</dbReference>
<dbReference type="NCBIfam" id="NF033483">
    <property type="entry name" value="PknB_PASTA_kin"/>
    <property type="match status" value="1"/>
</dbReference>
<evidence type="ECO:0000259" key="12">
    <source>
        <dbReference type="PROSITE" id="PS50011"/>
    </source>
</evidence>
<dbReference type="EC" id="2.7.11.1" evidence="1"/>
<evidence type="ECO:0000256" key="1">
    <source>
        <dbReference type="ARBA" id="ARBA00012513"/>
    </source>
</evidence>
<accession>A0A3A1U4N6</accession>
<dbReference type="PROSITE" id="PS51178">
    <property type="entry name" value="PASTA"/>
    <property type="match status" value="3"/>
</dbReference>
<evidence type="ECO:0000256" key="5">
    <source>
        <dbReference type="ARBA" id="ARBA00022777"/>
    </source>
</evidence>
<dbReference type="Gene3D" id="3.30.10.20">
    <property type="match status" value="3"/>
</dbReference>
<dbReference type="AlphaFoldDB" id="A0A3A1U4N6"/>
<dbReference type="SUPFAM" id="SSF56112">
    <property type="entry name" value="Protein kinase-like (PK-like)"/>
    <property type="match status" value="1"/>
</dbReference>